<dbReference type="InterPro" id="IPR017441">
    <property type="entry name" value="Protein_kinase_ATP_BS"/>
</dbReference>
<dbReference type="Gene3D" id="1.25.40.10">
    <property type="entry name" value="Tetratricopeptide repeat domain"/>
    <property type="match status" value="3"/>
</dbReference>
<evidence type="ECO:0000256" key="3">
    <source>
        <dbReference type="ARBA" id="ARBA00022777"/>
    </source>
</evidence>
<dbReference type="InterPro" id="IPR008271">
    <property type="entry name" value="Ser/Thr_kinase_AS"/>
</dbReference>
<dbReference type="GO" id="GO:0004674">
    <property type="term" value="F:protein serine/threonine kinase activity"/>
    <property type="evidence" value="ECO:0007669"/>
    <property type="project" value="TreeGrafter"/>
</dbReference>
<feature type="domain" description="Protein kinase" evidence="6">
    <location>
        <begin position="88"/>
        <end position="377"/>
    </location>
</feature>
<gene>
    <name evidence="7" type="ORF">PX52LOC_05604</name>
</gene>
<keyword evidence="8" id="KW-1185">Reference proteome</keyword>
<dbReference type="PANTHER" id="PTHR43289">
    <property type="entry name" value="MITOGEN-ACTIVATED PROTEIN KINASE KINASE KINASE 20-RELATED"/>
    <property type="match status" value="1"/>
</dbReference>
<protein>
    <submittedName>
        <fullName evidence="7">Tetratricopeptide repeat protein</fullName>
    </submittedName>
</protein>
<evidence type="ECO:0000256" key="2">
    <source>
        <dbReference type="ARBA" id="ARBA00022741"/>
    </source>
</evidence>
<sequence>MPPTACPSSAELTAFHRGEIAPVDGDRVTAHLEDCPACEAVLKNLDARQEDVTRILRRGRNLSVPHLPAAGPSAPMGPAAGDVIAGRYELVERLGEGGMGTVWRADQREPVKRPVAIKLVKPGMDSQQVLARFEAERQVLARMDHPHIARVFDAGVTADGRPYFALELVAGEVVTRFCDAHGLTLRQRLELFLPICRAIQHAHQKGVIHRDIKPNNVLVALVDGKPVPKVIDFGVAKAVGEPLTDRPPDTIAGTVVGTPEYMAPEQADPHPTDVDTRADVYALGGLLYELLTGFPPFSRTEFASAGLHELLRAVREVDPPRPSVRLSSADTRPGTPKQLAAAVRGDLDRVVMKALEKDRDRRYDSAGALARDIERFLADEPVEAARPSPGYRLRKFVRRHRRPIATAAAASVLLLAAAGVSTWLAVEAVRERNEKRQAVADLSDEQIRTNAALADLAAQQRETASALDRVTTAEASTKAAFLRAEEELTSRRAVQSFFLDTVIAAGRPTGQGVGLGRDVTLRRAVDAAAPRVGPIFHGRPLIEATIRVNLAETYLALGDADRAGEQYAAARRLRETGLGPTHRGTLEAAVGVAVAAGTAGRPLDAVRQLQAVVAASRAAHGPDDLTTLRAVGDLAGWSVAANRFADAVPLLEDLVPKFKAAIGPDAPDTLTAMVNLAEAYARDGSRPDADVRRRLAVELLEAVRRSRQETLGADHPQTLIVAGTLADAYVEAGRNAEAVALLEQVTPAREAVLGADHPDTLIAQTALGAVFLKLDRPQSAIPPLEKAVAAFAARPNPDHPEALNARANLAKAYGLAGRAKEAVDLLEGVLTARRRDPGPDHPRTLATALTLARQELRAKLPDRAMAHHAEFLAGYRRHFGADTPLYADALVWVAENLLADGQHAAAESHLTAALTVREARQGDEWVRFHTESLLGEALLGRGDHATAERRLTAAYSGLKARRESVPTEARSVLPEAADRLRRLYAALGKPAEADRWRVERDEVAAKPRP</sequence>
<evidence type="ECO:0000313" key="7">
    <source>
        <dbReference type="EMBL" id="QEL18572.1"/>
    </source>
</evidence>
<dbReference type="EMBL" id="CP042425">
    <property type="protein sequence ID" value="QEL18572.1"/>
    <property type="molecule type" value="Genomic_DNA"/>
</dbReference>
<dbReference type="PANTHER" id="PTHR43289:SF6">
    <property type="entry name" value="SERINE_THREONINE-PROTEIN KINASE NEKL-3"/>
    <property type="match status" value="1"/>
</dbReference>
<evidence type="ECO:0000259" key="6">
    <source>
        <dbReference type="PROSITE" id="PS50011"/>
    </source>
</evidence>
<dbReference type="GO" id="GO:0005524">
    <property type="term" value="F:ATP binding"/>
    <property type="evidence" value="ECO:0007669"/>
    <property type="project" value="UniProtKB-UniRule"/>
</dbReference>
<dbReference type="Pfam" id="PF13424">
    <property type="entry name" value="TPR_12"/>
    <property type="match status" value="3"/>
</dbReference>
<dbReference type="Gene3D" id="1.10.510.10">
    <property type="entry name" value="Transferase(Phosphotransferase) domain 1"/>
    <property type="match status" value="1"/>
</dbReference>
<dbReference type="PROSITE" id="PS00107">
    <property type="entry name" value="PROTEIN_KINASE_ATP"/>
    <property type="match status" value="1"/>
</dbReference>
<dbReference type="PROSITE" id="PS00108">
    <property type="entry name" value="PROTEIN_KINASE_ST"/>
    <property type="match status" value="1"/>
</dbReference>
<evidence type="ECO:0000313" key="8">
    <source>
        <dbReference type="Proteomes" id="UP000324974"/>
    </source>
</evidence>
<dbReference type="CDD" id="cd14014">
    <property type="entry name" value="STKc_PknB_like"/>
    <property type="match status" value="1"/>
</dbReference>
<dbReference type="SMART" id="SM00220">
    <property type="entry name" value="S_TKc"/>
    <property type="match status" value="1"/>
</dbReference>
<dbReference type="RefSeq" id="WP_149113068.1">
    <property type="nucleotide sequence ID" value="NZ_CP042425.1"/>
</dbReference>
<dbReference type="SUPFAM" id="SSF56112">
    <property type="entry name" value="Protein kinase-like (PK-like)"/>
    <property type="match status" value="1"/>
</dbReference>
<dbReference type="SUPFAM" id="SSF48452">
    <property type="entry name" value="TPR-like"/>
    <property type="match status" value="3"/>
</dbReference>
<dbReference type="InterPro" id="IPR000719">
    <property type="entry name" value="Prot_kinase_dom"/>
</dbReference>
<dbReference type="KEGG" id="lrs:PX52LOC_05604"/>
<dbReference type="Gene3D" id="3.30.200.20">
    <property type="entry name" value="Phosphorylase Kinase, domain 1"/>
    <property type="match status" value="1"/>
</dbReference>
<organism evidence="7 8">
    <name type="scientific">Limnoglobus roseus</name>
    <dbReference type="NCBI Taxonomy" id="2598579"/>
    <lineage>
        <taxon>Bacteria</taxon>
        <taxon>Pseudomonadati</taxon>
        <taxon>Planctomycetota</taxon>
        <taxon>Planctomycetia</taxon>
        <taxon>Gemmatales</taxon>
        <taxon>Gemmataceae</taxon>
        <taxon>Limnoglobus</taxon>
    </lineage>
</organism>
<dbReference type="OrthoDB" id="258731at2"/>
<evidence type="ECO:0000256" key="5">
    <source>
        <dbReference type="PROSITE-ProRule" id="PRU10141"/>
    </source>
</evidence>
<feature type="binding site" evidence="5">
    <location>
        <position position="118"/>
    </location>
    <ligand>
        <name>ATP</name>
        <dbReference type="ChEBI" id="CHEBI:30616"/>
    </ligand>
</feature>
<keyword evidence="1" id="KW-0808">Transferase</keyword>
<keyword evidence="4 5" id="KW-0067">ATP-binding</keyword>
<dbReference type="Proteomes" id="UP000324974">
    <property type="component" value="Chromosome"/>
</dbReference>
<evidence type="ECO:0000256" key="4">
    <source>
        <dbReference type="ARBA" id="ARBA00022840"/>
    </source>
</evidence>
<keyword evidence="2 5" id="KW-0547">Nucleotide-binding</keyword>
<dbReference type="InterPro" id="IPR011009">
    <property type="entry name" value="Kinase-like_dom_sf"/>
</dbReference>
<accession>A0A5C1ALF8</accession>
<proteinExistence type="predicted"/>
<keyword evidence="3" id="KW-0418">Kinase</keyword>
<evidence type="ECO:0000256" key="1">
    <source>
        <dbReference type="ARBA" id="ARBA00022679"/>
    </source>
</evidence>
<dbReference type="InterPro" id="IPR011990">
    <property type="entry name" value="TPR-like_helical_dom_sf"/>
</dbReference>
<dbReference type="PROSITE" id="PS50011">
    <property type="entry name" value="PROTEIN_KINASE_DOM"/>
    <property type="match status" value="1"/>
</dbReference>
<dbReference type="AlphaFoldDB" id="A0A5C1ALF8"/>
<reference evidence="8" key="1">
    <citation type="submission" date="2019-08" db="EMBL/GenBank/DDBJ databases">
        <title>Limnoglobus roseus gen. nov., sp. nov., a novel freshwater planctomycete with a giant genome from the family Gemmataceae.</title>
        <authorList>
            <person name="Kulichevskaya I.S."/>
            <person name="Naumoff D.G."/>
            <person name="Miroshnikov K."/>
            <person name="Ivanova A."/>
            <person name="Philippov D.A."/>
            <person name="Hakobyan A."/>
            <person name="Rijpstra I.C."/>
            <person name="Sinninghe Damste J.S."/>
            <person name="Liesack W."/>
            <person name="Dedysh S.N."/>
        </authorList>
    </citation>
    <scope>NUCLEOTIDE SEQUENCE [LARGE SCALE GENOMIC DNA]</scope>
    <source>
        <strain evidence="8">PX52</strain>
    </source>
</reference>
<dbReference type="Pfam" id="PF00069">
    <property type="entry name" value="Pkinase"/>
    <property type="match status" value="1"/>
</dbReference>
<name>A0A5C1ALF8_9BACT</name>